<dbReference type="Gene3D" id="2.115.10.20">
    <property type="entry name" value="Glycosyl hydrolase domain, family 43"/>
    <property type="match status" value="1"/>
</dbReference>
<dbReference type="OrthoDB" id="9801455at2"/>
<dbReference type="Proteomes" id="UP000442533">
    <property type="component" value="Unassembled WGS sequence"/>
</dbReference>
<proteinExistence type="inferred from homology"/>
<protein>
    <recommendedName>
        <fullName evidence="4">Sucrose-6-phosphate hydrolase</fullName>
        <ecNumber evidence="4">3.2.1.26</ecNumber>
    </recommendedName>
    <alternativeName>
        <fullName evidence="5">Invertase</fullName>
    </alternativeName>
</protein>
<evidence type="ECO:0000259" key="6">
    <source>
        <dbReference type="Pfam" id="PF00251"/>
    </source>
</evidence>
<dbReference type="GO" id="GO:0005985">
    <property type="term" value="P:sucrose metabolic process"/>
    <property type="evidence" value="ECO:0007669"/>
    <property type="project" value="UniProtKB-UniPathway"/>
</dbReference>
<keyword evidence="3 4" id="KW-0326">Glycosidase</keyword>
<keyword evidence="5" id="KW-0963">Cytoplasm</keyword>
<comment type="similarity">
    <text evidence="1 4">Belongs to the glycosyl hydrolase 32 family.</text>
</comment>
<dbReference type="GO" id="GO:0004564">
    <property type="term" value="F:beta-fructofuranosidase activity"/>
    <property type="evidence" value="ECO:0007669"/>
    <property type="project" value="UniProtKB-EC"/>
</dbReference>
<dbReference type="SUPFAM" id="SSF49899">
    <property type="entry name" value="Concanavalin A-like lectins/glucanases"/>
    <property type="match status" value="1"/>
</dbReference>
<evidence type="ECO:0000256" key="3">
    <source>
        <dbReference type="ARBA" id="ARBA00023295"/>
    </source>
</evidence>
<comment type="catalytic activity">
    <reaction evidence="4">
        <text>Hydrolysis of terminal non-reducing beta-D-fructofuranoside residues in beta-D-fructofuranosides.</text>
        <dbReference type="EC" id="3.2.1.26"/>
    </reaction>
</comment>
<evidence type="ECO:0000256" key="1">
    <source>
        <dbReference type="ARBA" id="ARBA00009902"/>
    </source>
</evidence>
<comment type="subcellular location">
    <subcellularLocation>
        <location evidence="5">Cytoplasm</location>
    </subcellularLocation>
</comment>
<evidence type="ECO:0000256" key="4">
    <source>
        <dbReference type="RuleBase" id="RU362110"/>
    </source>
</evidence>
<evidence type="ECO:0000313" key="9">
    <source>
        <dbReference type="Proteomes" id="UP000442533"/>
    </source>
</evidence>
<evidence type="ECO:0000256" key="2">
    <source>
        <dbReference type="ARBA" id="ARBA00022801"/>
    </source>
</evidence>
<dbReference type="NCBIfam" id="TIGR01322">
    <property type="entry name" value="scrB_fam"/>
    <property type="match status" value="1"/>
</dbReference>
<evidence type="ECO:0000313" key="8">
    <source>
        <dbReference type="EMBL" id="MTH36122.1"/>
    </source>
</evidence>
<comment type="pathway">
    <text evidence="5">Glycan biosynthesis; sucrose metabolism.</text>
</comment>
<dbReference type="InterPro" id="IPR001362">
    <property type="entry name" value="Glyco_hydro_32"/>
</dbReference>
<dbReference type="PANTHER" id="PTHR43101">
    <property type="entry name" value="BETA-FRUCTOSIDASE"/>
    <property type="match status" value="1"/>
</dbReference>
<dbReference type="InterPro" id="IPR013189">
    <property type="entry name" value="Glyco_hydro_32_C"/>
</dbReference>
<reference evidence="8 9" key="1">
    <citation type="submission" date="2019-11" db="EMBL/GenBank/DDBJ databases">
        <authorList>
            <person name="Dong K."/>
        </authorList>
    </citation>
    <scope>NUCLEOTIDE SEQUENCE [LARGE SCALE GENOMIC DNA]</scope>
    <source>
        <strain evidence="8 9">JCM 17370</strain>
    </source>
</reference>
<dbReference type="RefSeq" id="WP_155065629.1">
    <property type="nucleotide sequence ID" value="NZ_WMIF01000029.1"/>
</dbReference>
<evidence type="ECO:0000259" key="7">
    <source>
        <dbReference type="Pfam" id="PF08244"/>
    </source>
</evidence>
<dbReference type="PANTHER" id="PTHR43101:SF1">
    <property type="entry name" value="BETA-FRUCTOSIDASE"/>
    <property type="match status" value="1"/>
</dbReference>
<name>A0A844H5R4_9RHOB</name>
<feature type="domain" description="Glycosyl hydrolase family 32 N-terminal" evidence="6">
    <location>
        <begin position="16"/>
        <end position="314"/>
    </location>
</feature>
<dbReference type="InterPro" id="IPR051214">
    <property type="entry name" value="GH32_Enzymes"/>
</dbReference>
<dbReference type="Pfam" id="PF00251">
    <property type="entry name" value="Glyco_hydro_32N"/>
    <property type="match status" value="1"/>
</dbReference>
<dbReference type="Pfam" id="PF08244">
    <property type="entry name" value="Glyco_hydro_32C"/>
    <property type="match status" value="1"/>
</dbReference>
<dbReference type="InterPro" id="IPR023296">
    <property type="entry name" value="Glyco_hydro_beta-prop_sf"/>
</dbReference>
<keyword evidence="9" id="KW-1185">Reference proteome</keyword>
<dbReference type="UniPathway" id="UPA00238"/>
<accession>A0A844H5R4</accession>
<dbReference type="Gene3D" id="2.60.120.560">
    <property type="entry name" value="Exo-inulinase, domain 1"/>
    <property type="match status" value="1"/>
</dbReference>
<dbReference type="InterPro" id="IPR013148">
    <property type="entry name" value="Glyco_hydro_32_N"/>
</dbReference>
<organism evidence="8 9">
    <name type="scientific">Paracoccus limosus</name>
    <dbReference type="NCBI Taxonomy" id="913252"/>
    <lineage>
        <taxon>Bacteria</taxon>
        <taxon>Pseudomonadati</taxon>
        <taxon>Pseudomonadota</taxon>
        <taxon>Alphaproteobacteria</taxon>
        <taxon>Rhodobacterales</taxon>
        <taxon>Paracoccaceae</taxon>
        <taxon>Paracoccus</taxon>
    </lineage>
</organism>
<keyword evidence="5" id="KW-0119">Carbohydrate metabolism</keyword>
<dbReference type="SUPFAM" id="SSF75005">
    <property type="entry name" value="Arabinanase/levansucrase/invertase"/>
    <property type="match status" value="1"/>
</dbReference>
<sequence>MTAPRPDADPWRLAFHISAPRGLVNDPNGLIHWRGRTHVFFQLNPQGCTHANKAWGHVASADLAHWQRLPVAISPTDWFDRNGCYSGSAVEDENGDMLLVYTGNVRNAAGERETYQCLARSQDGVHFDKLGPVIDCPLPGHTAHFRDPKVWRQDGAWWMVLGAQTKALLGTVLLLRSGDLRDWQLVAPILGAGAHGYMCECPDLFQLDGQSVLLFSEQRAAQDGRPASNTAGWVAGQIDLNTGDYSHGPFQRLDHGRDFYAPQTFQHPDGRRIMLGWMGLPEQDSAPSVAHGWFHCLTVPRELRLINGQLCQQPVDELSALRGAETRLESLQIEGRMPTDLQGDCHELELSGISGALTVELRADAESRVALMLEPGQIRLVAHEATGRETLLGAAALPPGAGRVLRILTDRSSIEVFVDQGEITLGARIYPAAQARGIALTSKAGARIAALSFWPMRAAWDDQDDSIATGGPAEARIEEVTK</sequence>
<dbReference type="EMBL" id="WMIF01000029">
    <property type="protein sequence ID" value="MTH36122.1"/>
    <property type="molecule type" value="Genomic_DNA"/>
</dbReference>
<comment type="caution">
    <text evidence="8">The sequence shown here is derived from an EMBL/GenBank/DDBJ whole genome shotgun (WGS) entry which is preliminary data.</text>
</comment>
<evidence type="ECO:0000256" key="5">
    <source>
        <dbReference type="RuleBase" id="RU365015"/>
    </source>
</evidence>
<dbReference type="EC" id="3.2.1.26" evidence="4"/>
<dbReference type="SMART" id="SM00640">
    <property type="entry name" value="Glyco_32"/>
    <property type="match status" value="1"/>
</dbReference>
<feature type="domain" description="Glycosyl hydrolase family 32 C-terminal" evidence="7">
    <location>
        <begin position="405"/>
        <end position="454"/>
    </location>
</feature>
<gene>
    <name evidence="8" type="ORF">GL279_16100</name>
</gene>
<dbReference type="AlphaFoldDB" id="A0A844H5R4"/>
<keyword evidence="2 4" id="KW-0378">Hydrolase</keyword>
<dbReference type="CDD" id="cd18623">
    <property type="entry name" value="GH32_ScrB-like"/>
    <property type="match status" value="1"/>
</dbReference>
<dbReference type="GO" id="GO:0005737">
    <property type="term" value="C:cytoplasm"/>
    <property type="evidence" value="ECO:0007669"/>
    <property type="project" value="UniProtKB-SubCell"/>
</dbReference>
<comment type="function">
    <text evidence="5">Enables the bacterium to metabolize sucrose as a sole carbon source.</text>
</comment>
<dbReference type="InterPro" id="IPR013320">
    <property type="entry name" value="ConA-like_dom_sf"/>
</dbReference>
<dbReference type="InterPro" id="IPR006232">
    <property type="entry name" value="Suc6P_hydrolase"/>
</dbReference>